<evidence type="ECO:0000256" key="1">
    <source>
        <dbReference type="ARBA" id="ARBA00006010"/>
    </source>
</evidence>
<comment type="similarity">
    <text evidence="1">Belongs to the STIG1 family.</text>
</comment>
<proteinExistence type="inferred from homology"/>
<evidence type="ECO:0000313" key="5">
    <source>
        <dbReference type="Proteomes" id="UP001177140"/>
    </source>
</evidence>
<dbReference type="PANTHER" id="PTHR33227">
    <property type="entry name" value="STIGMA-SPECIFIC STIG1-LIKE PROTEIN 3"/>
    <property type="match status" value="1"/>
</dbReference>
<name>A0AA41SI33_PAPNU</name>
<dbReference type="AlphaFoldDB" id="A0AA41SI33"/>
<gene>
    <name evidence="4" type="ORF">MKW94_025618</name>
</gene>
<accession>A0AA41SI33</accession>
<protein>
    <recommendedName>
        <fullName evidence="6">Stigma-specific STIG1-like protein 1</fullName>
    </recommendedName>
</protein>
<evidence type="ECO:0000313" key="4">
    <source>
        <dbReference type="EMBL" id="MCL7035400.1"/>
    </source>
</evidence>
<organism evidence="4 5">
    <name type="scientific">Papaver nudicaule</name>
    <name type="common">Iceland poppy</name>
    <dbReference type="NCBI Taxonomy" id="74823"/>
    <lineage>
        <taxon>Eukaryota</taxon>
        <taxon>Viridiplantae</taxon>
        <taxon>Streptophyta</taxon>
        <taxon>Embryophyta</taxon>
        <taxon>Tracheophyta</taxon>
        <taxon>Spermatophyta</taxon>
        <taxon>Magnoliopsida</taxon>
        <taxon>Ranunculales</taxon>
        <taxon>Papaveraceae</taxon>
        <taxon>Papaveroideae</taxon>
        <taxon>Papaver</taxon>
    </lineage>
</organism>
<evidence type="ECO:0008006" key="6">
    <source>
        <dbReference type="Google" id="ProtNLM"/>
    </source>
</evidence>
<dbReference type="Pfam" id="PF04885">
    <property type="entry name" value="Stig1"/>
    <property type="match status" value="1"/>
</dbReference>
<evidence type="ECO:0000256" key="2">
    <source>
        <dbReference type="ARBA" id="ARBA00022729"/>
    </source>
</evidence>
<sequence length="166" mass="18249">MKLSLILTTIIMTPVIDVTSAMPMRGNEGNYNGATDQYYAARLAVAIKYFNMEKTENAKSCLRGVSKILANRKPKLVKFRLTCEINPAICKKANNGSPPGSNQCCKKKCVNILEDRDNCGVCGHKCKYSEMCCQGRCVNPSFNPTHCGSCNNHCKKGAYCTFGLCN</sequence>
<dbReference type="Proteomes" id="UP001177140">
    <property type="component" value="Unassembled WGS sequence"/>
</dbReference>
<dbReference type="EMBL" id="JAJJMA010156302">
    <property type="protein sequence ID" value="MCL7035400.1"/>
    <property type="molecule type" value="Genomic_DNA"/>
</dbReference>
<feature type="chain" id="PRO_5041315683" description="Stigma-specific STIG1-like protein 1" evidence="3">
    <location>
        <begin position="22"/>
        <end position="166"/>
    </location>
</feature>
<feature type="signal peptide" evidence="3">
    <location>
        <begin position="1"/>
        <end position="21"/>
    </location>
</feature>
<comment type="caution">
    <text evidence="4">The sequence shown here is derived from an EMBL/GenBank/DDBJ whole genome shotgun (WGS) entry which is preliminary data.</text>
</comment>
<dbReference type="PANTHER" id="PTHR33227:SF21">
    <property type="entry name" value="F12F1.21 PROTEIN"/>
    <property type="match status" value="1"/>
</dbReference>
<keyword evidence="2 3" id="KW-0732">Signal</keyword>
<evidence type="ECO:0000256" key="3">
    <source>
        <dbReference type="SAM" id="SignalP"/>
    </source>
</evidence>
<dbReference type="InterPro" id="IPR006969">
    <property type="entry name" value="Stig-like"/>
</dbReference>
<reference evidence="4" key="1">
    <citation type="submission" date="2022-03" db="EMBL/GenBank/DDBJ databases">
        <title>A functionally conserved STORR gene fusion in Papaver species that diverged 16.8 million years ago.</title>
        <authorList>
            <person name="Catania T."/>
        </authorList>
    </citation>
    <scope>NUCLEOTIDE SEQUENCE</scope>
    <source>
        <strain evidence="4">S-191538</strain>
    </source>
</reference>
<keyword evidence="5" id="KW-1185">Reference proteome</keyword>